<keyword evidence="1" id="KW-0479">Metal-binding</keyword>
<reference evidence="4 5" key="1">
    <citation type="submission" date="2023-07" db="EMBL/GenBank/DDBJ databases">
        <title>Sorghum-associated microbial communities from plants grown in Nebraska, USA.</title>
        <authorList>
            <person name="Schachtman D."/>
        </authorList>
    </citation>
    <scope>NUCLEOTIDE SEQUENCE [LARGE SCALE GENOMIC DNA]</scope>
    <source>
        <strain evidence="4 5">CC146</strain>
    </source>
</reference>
<dbReference type="PANTHER" id="PTHR11079">
    <property type="entry name" value="CYTOSINE DEAMINASE FAMILY MEMBER"/>
    <property type="match status" value="1"/>
</dbReference>
<dbReference type="PANTHER" id="PTHR11079:SF161">
    <property type="entry name" value="CMP_DCMP-TYPE DEAMINASE DOMAIN-CONTAINING PROTEIN"/>
    <property type="match status" value="1"/>
</dbReference>
<keyword evidence="2" id="KW-0862">Zinc</keyword>
<dbReference type="InterPro" id="IPR016192">
    <property type="entry name" value="APOBEC/CMP_deaminase_Zn-bd"/>
</dbReference>
<organism evidence="4 5">
    <name type="scientific">Acinetobacter calcoaceticus</name>
    <dbReference type="NCBI Taxonomy" id="471"/>
    <lineage>
        <taxon>Bacteria</taxon>
        <taxon>Pseudomonadati</taxon>
        <taxon>Pseudomonadota</taxon>
        <taxon>Gammaproteobacteria</taxon>
        <taxon>Moraxellales</taxon>
        <taxon>Moraxellaceae</taxon>
        <taxon>Acinetobacter</taxon>
        <taxon>Acinetobacter calcoaceticus/baumannii complex</taxon>
    </lineage>
</organism>
<accession>A0ABD5AJR5</accession>
<dbReference type="AlphaFoldDB" id="A0ABD5AJR5"/>
<gene>
    <name evidence="4" type="ORF">J2771_001072</name>
</gene>
<dbReference type="RefSeq" id="WP_307010352.1">
    <property type="nucleotide sequence ID" value="NZ_JAUSQP010000001.1"/>
</dbReference>
<proteinExistence type="predicted"/>
<dbReference type="Proteomes" id="UP001240164">
    <property type="component" value="Unassembled WGS sequence"/>
</dbReference>
<dbReference type="Pfam" id="PF00383">
    <property type="entry name" value="dCMP_cyt_deam_1"/>
    <property type="match status" value="1"/>
</dbReference>
<dbReference type="GO" id="GO:0046872">
    <property type="term" value="F:metal ion binding"/>
    <property type="evidence" value="ECO:0007669"/>
    <property type="project" value="UniProtKB-KW"/>
</dbReference>
<evidence type="ECO:0000259" key="3">
    <source>
        <dbReference type="PROSITE" id="PS51747"/>
    </source>
</evidence>
<evidence type="ECO:0000313" key="5">
    <source>
        <dbReference type="Proteomes" id="UP001240164"/>
    </source>
</evidence>
<dbReference type="PROSITE" id="PS00903">
    <property type="entry name" value="CYT_DCMP_DEAMINASES_1"/>
    <property type="match status" value="1"/>
</dbReference>
<dbReference type="CDD" id="cd01285">
    <property type="entry name" value="nucleoside_deaminase"/>
    <property type="match status" value="1"/>
</dbReference>
<sequence length="160" mass="17471">MEKNEQFLRKAIELAYNNIEKGGRPFGAVVVKNGEIIASGVNQILTTNDPTAHAELLAIRAASQVLGSANLEGCSVYASGHPCPMCMAAMRLAGIKSVSYAYSNQDGTSFGLSTAEIYIELAKPFAEQSMKIQYIPIRVENRTDLYAYWKNYQANHSGSE</sequence>
<evidence type="ECO:0000256" key="2">
    <source>
        <dbReference type="ARBA" id="ARBA00022833"/>
    </source>
</evidence>
<evidence type="ECO:0000256" key="1">
    <source>
        <dbReference type="ARBA" id="ARBA00022723"/>
    </source>
</evidence>
<comment type="caution">
    <text evidence="4">The sequence shown here is derived from an EMBL/GenBank/DDBJ whole genome shotgun (WGS) entry which is preliminary data.</text>
</comment>
<protein>
    <submittedName>
        <fullName evidence="4">tRNA(Arg) A34 adenosine deaminase TadA</fullName>
    </submittedName>
</protein>
<dbReference type="PROSITE" id="PS51747">
    <property type="entry name" value="CYT_DCMP_DEAMINASES_2"/>
    <property type="match status" value="1"/>
</dbReference>
<dbReference type="InterPro" id="IPR016193">
    <property type="entry name" value="Cytidine_deaminase-like"/>
</dbReference>
<dbReference type="InterPro" id="IPR002125">
    <property type="entry name" value="CMP_dCMP_dom"/>
</dbReference>
<dbReference type="SUPFAM" id="SSF53927">
    <property type="entry name" value="Cytidine deaminase-like"/>
    <property type="match status" value="1"/>
</dbReference>
<dbReference type="EMBL" id="JAUSQP010000001">
    <property type="protein sequence ID" value="MDP9802818.1"/>
    <property type="molecule type" value="Genomic_DNA"/>
</dbReference>
<dbReference type="Gene3D" id="3.40.140.10">
    <property type="entry name" value="Cytidine Deaminase, domain 2"/>
    <property type="match status" value="1"/>
</dbReference>
<evidence type="ECO:0000313" key="4">
    <source>
        <dbReference type="EMBL" id="MDP9802818.1"/>
    </source>
</evidence>
<feature type="domain" description="CMP/dCMP-type deaminase" evidence="3">
    <location>
        <begin position="2"/>
        <end position="125"/>
    </location>
</feature>
<name>A0ABD5AJR5_ACICA</name>